<proteinExistence type="predicted"/>
<name>A0A6G6ADN4_9VIRU</name>
<protein>
    <submittedName>
        <fullName evidence="1">Uncharacterized protein</fullName>
    </submittedName>
</protein>
<evidence type="ECO:0000313" key="1">
    <source>
        <dbReference type="EMBL" id="QID06553.1"/>
    </source>
</evidence>
<organism evidence="1">
    <name type="scientific">Borely moumouvirus</name>
    <dbReference type="NCBI Taxonomy" id="2712067"/>
    <lineage>
        <taxon>Viruses</taxon>
        <taxon>Varidnaviria</taxon>
        <taxon>Bamfordvirae</taxon>
        <taxon>Nucleocytoviricota</taxon>
        <taxon>Megaviricetes</taxon>
        <taxon>Imitervirales</taxon>
        <taxon>Mimiviridae</taxon>
        <taxon>Megamimivirinae</taxon>
        <taxon>Moumouvirus</taxon>
    </lineage>
</organism>
<dbReference type="EMBL" id="MN175499">
    <property type="protein sequence ID" value="QID06553.1"/>
    <property type="molecule type" value="Genomic_DNA"/>
</dbReference>
<reference evidence="1" key="1">
    <citation type="submission" date="2019-07" db="EMBL/GenBank/DDBJ databases">
        <title>The discovery of a new lineage B mimivirus raises questions about particles surface fibrils.</title>
        <authorList>
            <person name="Silva L.K.S."/>
            <person name="Rodrigues R.A.L."/>
            <person name="Andrade A.C.S.P."/>
            <person name="Hikida H."/>
            <person name="Andreani J."/>
            <person name="Levasseur A."/>
            <person name="La Scola B."/>
            <person name="Abrahao J.S."/>
        </authorList>
    </citation>
    <scope>NUCLEOTIDE SEQUENCE</scope>
    <source>
        <strain evidence="1">B60</strain>
    </source>
</reference>
<accession>A0A6G6ADN4</accession>
<sequence length="129" mass="15208">MSCICGITSFDDFTFSFKDNTIFIFHEGENIGSVHQDSQNLPWICEYNASKKCLQQVKEWSKYCKDQCYHDYDDEHDDYCKFPKELVKIISYDPDINTYKNIISWYGRGGLASALIQFKKCWNLLKDIN</sequence>